<evidence type="ECO:0000256" key="3">
    <source>
        <dbReference type="ARBA" id="ARBA00022776"/>
    </source>
</evidence>
<dbReference type="InterPro" id="IPR023093">
    <property type="entry name" value="ScpA-like_C"/>
</dbReference>
<evidence type="ECO:0000256" key="7">
    <source>
        <dbReference type="SAM" id="MobiDB-lite"/>
    </source>
</evidence>
<comment type="similarity">
    <text evidence="2">Belongs to the rad21 family.</text>
</comment>
<dbReference type="InterPro" id="IPR036390">
    <property type="entry name" value="WH_DNA-bd_sf"/>
</dbReference>
<dbReference type="InterPro" id="IPR006910">
    <property type="entry name" value="Rad21_Rec8_N"/>
</dbReference>
<evidence type="ECO:0000256" key="1">
    <source>
        <dbReference type="ARBA" id="ARBA00004123"/>
    </source>
</evidence>
<evidence type="ECO:0000256" key="2">
    <source>
        <dbReference type="ARBA" id="ARBA00009870"/>
    </source>
</evidence>
<evidence type="ECO:0000256" key="6">
    <source>
        <dbReference type="ARBA" id="ARBA00064543"/>
    </source>
</evidence>
<accession>A0ABC9BJW8</accession>
<dbReference type="InterPro" id="IPR006909">
    <property type="entry name" value="Rad21/Rec8_C_eu"/>
</dbReference>
<dbReference type="FunFam" id="1.10.10.580:FF:000002">
    <property type="entry name" value="Sister chromatid cohesion 1 protein 4"/>
    <property type="match status" value="1"/>
</dbReference>
<dbReference type="InterPro" id="IPR039781">
    <property type="entry name" value="Rad21/Rec8-like"/>
</dbReference>
<dbReference type="Pfam" id="PF04824">
    <property type="entry name" value="Rad21_Rec8"/>
    <property type="match status" value="1"/>
</dbReference>
<feature type="compositionally biased region" description="Basic and acidic residues" evidence="7">
    <location>
        <begin position="224"/>
        <end position="238"/>
    </location>
</feature>
<comment type="subcellular location">
    <subcellularLocation>
        <location evidence="1">Nucleus</location>
    </subcellularLocation>
</comment>
<comment type="subunit">
    <text evidence="6">Component of the cohesin complex.</text>
</comment>
<dbReference type="GO" id="GO:0005634">
    <property type="term" value="C:nucleus"/>
    <property type="evidence" value="ECO:0007669"/>
    <property type="project" value="UniProtKB-SubCell"/>
</dbReference>
<proteinExistence type="inferred from homology"/>
<reference evidence="10" key="1">
    <citation type="submission" date="2024-10" db="EMBL/GenBank/DDBJ databases">
        <authorList>
            <person name="Ryan C."/>
        </authorList>
    </citation>
    <scope>NUCLEOTIDE SEQUENCE [LARGE SCALE GENOMIC DNA]</scope>
</reference>
<feature type="compositionally biased region" description="Polar residues" evidence="7">
    <location>
        <begin position="431"/>
        <end position="443"/>
    </location>
</feature>
<keyword evidence="11" id="KW-1185">Reference proteome</keyword>
<dbReference type="EMBL" id="OZ075136">
    <property type="protein sequence ID" value="CAL5002957.1"/>
    <property type="molecule type" value="Genomic_DNA"/>
</dbReference>
<evidence type="ECO:0000256" key="4">
    <source>
        <dbReference type="ARBA" id="ARBA00022829"/>
    </source>
</evidence>
<name>A0ABC9BJW8_9POAL</name>
<dbReference type="Pfam" id="PF04825">
    <property type="entry name" value="Rad21_Rec8_N"/>
    <property type="match status" value="1"/>
</dbReference>
<sequence>MFYSHTILARKSPLGTVWIAAHLERKIKKPQIDGIDIPSYAESIMFPEVPIALRLSGHLLLGLVRIYSWKVNYLFQDCNRMVTTIKTTFAVEIDLPVEVEPAPFDSITLPPTLNLDDLNLDDVISKINTPDNHQKTLDQITLAGGGEYVMIDLDEDDRIEPPSCGQSPYMAPETFDSGTFARFDDGFGANNTLSGEIPVDPPPGNVPENRNIENPSDGAQDTPEMMREAPREGPEHFTDSVFGNDDPMVVDQDSSPFVQNKVITPTSMDRTSSTGQQLAGIHVPLQTPNTSDHIDDARPLNSDNQLPELRLEPSPPPPQAQDNKRKREMVFDYEIKLASEYMKEQIDGEYNVLLLCKRRKVPQTALDMWKFSRISRKGNNFLLDPLVQGMSTYLHLTYDRNFPRVNDPDAEPASTEPMADYGCSQDAPSEIQLTPKSHGNENTVPEGDLTPKSPGNSDAQPEPRPIPKLPEGADAPRDEDMLPEFPRFSPVNMPSPMREDDSPFKTVCRTPHSGLGGTGVTEMPQSARTNLLPGQSTPYSDHMASLFPVNDDYDDQPEIPGLISTPDGISSAATGTTGLGSMSARTRAVALFFKDHVPSTPSDEQSGKLSLSRILEGKVRKQAARMFFETMVLKSYDYIDVQQEEAYGDIEISVRPSLAEAKLT</sequence>
<organism evidence="10 11">
    <name type="scientific">Urochloa decumbens</name>
    <dbReference type="NCBI Taxonomy" id="240449"/>
    <lineage>
        <taxon>Eukaryota</taxon>
        <taxon>Viridiplantae</taxon>
        <taxon>Streptophyta</taxon>
        <taxon>Embryophyta</taxon>
        <taxon>Tracheophyta</taxon>
        <taxon>Spermatophyta</taxon>
        <taxon>Magnoliopsida</taxon>
        <taxon>Liliopsida</taxon>
        <taxon>Poales</taxon>
        <taxon>Poaceae</taxon>
        <taxon>PACMAD clade</taxon>
        <taxon>Panicoideae</taxon>
        <taxon>Panicodae</taxon>
        <taxon>Paniceae</taxon>
        <taxon>Melinidinae</taxon>
        <taxon>Urochloa</taxon>
    </lineage>
</organism>
<dbReference type="Gene3D" id="1.10.10.580">
    <property type="entry name" value="Structural maintenance of chromosome 1. Chain E"/>
    <property type="match status" value="1"/>
</dbReference>
<evidence type="ECO:0000313" key="10">
    <source>
        <dbReference type="EMBL" id="CAL5002957.1"/>
    </source>
</evidence>
<feature type="region of interest" description="Disordered" evidence="7">
    <location>
        <begin position="401"/>
        <end position="481"/>
    </location>
</feature>
<dbReference type="PANTHER" id="PTHR12585">
    <property type="entry name" value="SCC1 / RAD21 FAMILY MEMBER"/>
    <property type="match status" value="1"/>
</dbReference>
<keyword evidence="3" id="KW-0132">Cell division</keyword>
<evidence type="ECO:0000256" key="5">
    <source>
        <dbReference type="ARBA" id="ARBA00023242"/>
    </source>
</evidence>
<feature type="domain" description="Rad21/Rec8-like protein C-terminal eukaryotic" evidence="8">
    <location>
        <begin position="605"/>
        <end position="657"/>
    </location>
</feature>
<evidence type="ECO:0000259" key="8">
    <source>
        <dbReference type="Pfam" id="PF04824"/>
    </source>
</evidence>
<feature type="region of interest" description="Disordered" evidence="7">
    <location>
        <begin position="191"/>
        <end position="247"/>
    </location>
</feature>
<keyword evidence="4" id="KW-0159">Chromosome partition</keyword>
<dbReference type="AlphaFoldDB" id="A0ABC9BJW8"/>
<protein>
    <submittedName>
        <fullName evidence="10">Uncharacterized protein</fullName>
    </submittedName>
</protein>
<gene>
    <name evidence="10" type="ORF">URODEC1_LOCUS66177</name>
</gene>
<dbReference type="PANTHER" id="PTHR12585:SF55">
    <property type="entry name" value="SISTER CHROMATID COHESION 1 PROTEIN 3"/>
    <property type="match status" value="1"/>
</dbReference>
<feature type="region of interest" description="Disordered" evidence="7">
    <location>
        <begin position="285"/>
        <end position="327"/>
    </location>
</feature>
<keyword evidence="5" id="KW-0539">Nucleus</keyword>
<dbReference type="SUPFAM" id="SSF46785">
    <property type="entry name" value="Winged helix' DNA-binding domain"/>
    <property type="match status" value="1"/>
</dbReference>
<dbReference type="GO" id="GO:0007059">
    <property type="term" value="P:chromosome segregation"/>
    <property type="evidence" value="ECO:0007669"/>
    <property type="project" value="UniProtKB-KW"/>
</dbReference>
<keyword evidence="3" id="KW-0131">Cell cycle</keyword>
<feature type="domain" description="Rad21/Rec8-like protein N-terminal" evidence="9">
    <location>
        <begin position="1"/>
        <end position="97"/>
    </location>
</feature>
<evidence type="ECO:0000313" key="11">
    <source>
        <dbReference type="Proteomes" id="UP001497457"/>
    </source>
</evidence>
<dbReference type="Proteomes" id="UP001497457">
    <property type="component" value="Chromosome 26rd"/>
</dbReference>
<evidence type="ECO:0000259" key="9">
    <source>
        <dbReference type="Pfam" id="PF04825"/>
    </source>
</evidence>
<dbReference type="CDD" id="cd21793">
    <property type="entry name" value="Rad21_Rec8_M_AtSYN1-like"/>
    <property type="match status" value="1"/>
</dbReference>
<keyword evidence="3" id="KW-0498">Mitosis</keyword>